<dbReference type="Pfam" id="PF00646">
    <property type="entry name" value="F-box"/>
    <property type="match status" value="1"/>
</dbReference>
<dbReference type="SUPFAM" id="SSF81383">
    <property type="entry name" value="F-box domain"/>
    <property type="match status" value="1"/>
</dbReference>
<gene>
    <name evidence="3" type="ORF">EUGRSUZ_I00001</name>
</gene>
<dbReference type="PANTHER" id="PTHR31672:SF10">
    <property type="entry name" value="F-BOX DOMAIN-CONTAINING PROTEIN"/>
    <property type="match status" value="1"/>
</dbReference>
<dbReference type="SMART" id="SM00256">
    <property type="entry name" value="FBOX"/>
    <property type="match status" value="1"/>
</dbReference>
<evidence type="ECO:0000313" key="3">
    <source>
        <dbReference type="EMBL" id="KCW54010.1"/>
    </source>
</evidence>
<dbReference type="Gramene" id="KCW54010">
    <property type="protein sequence ID" value="KCW54010"/>
    <property type="gene ID" value="EUGRSUZ_I00001"/>
</dbReference>
<organism evidence="3">
    <name type="scientific">Eucalyptus grandis</name>
    <name type="common">Flooded gum</name>
    <dbReference type="NCBI Taxonomy" id="71139"/>
    <lineage>
        <taxon>Eukaryota</taxon>
        <taxon>Viridiplantae</taxon>
        <taxon>Streptophyta</taxon>
        <taxon>Embryophyta</taxon>
        <taxon>Tracheophyta</taxon>
        <taxon>Spermatophyta</taxon>
        <taxon>Magnoliopsida</taxon>
        <taxon>eudicotyledons</taxon>
        <taxon>Gunneridae</taxon>
        <taxon>Pentapetalae</taxon>
        <taxon>rosids</taxon>
        <taxon>malvids</taxon>
        <taxon>Myrtales</taxon>
        <taxon>Myrtaceae</taxon>
        <taxon>Myrtoideae</taxon>
        <taxon>Eucalypteae</taxon>
        <taxon>Eucalyptus</taxon>
    </lineage>
</organism>
<name>A0A059AKT5_EUCGR</name>
<protein>
    <recommendedName>
        <fullName evidence="2">F-box domain-containing protein</fullName>
    </recommendedName>
</protein>
<sequence length="408" mass="46537">MIYSIFSDDDQRSSASSGNDSSSSASSGDDRSSSSDDYPKLPVILPDLPNDIVSDILKLLPVKSLLRFRSVCHSLRDTVDDPSFVALHLSHSAHWHLAFLSWGDTPGTSCFLFAGQSFSPSHATYLFRRTSTALRFVDSRDGLICVTRVSRGESYGKSFEMWNLFTKRGKVIPRSGPEREFTSGGTCRIVVGFAFDASKKDYKIVRILHDPIDDNRCLGEIFSLYTESWTRLDCEVPSLIGSRPAVFLKGNLHWFVSKDDDLQMDRKNGSIIWFDVANEVFDEMPLSQELKDRVSVDREVILSVLNELLTVCTLRWEEPYGQPQPQSICSVWIMGEYGVPNSWTKKYTLRYGRQVSRLHGFTRNGELLMDLDKEERASWNPIVEYFEFVHLARISRNGRFRRLLSYSK</sequence>
<evidence type="ECO:0000256" key="1">
    <source>
        <dbReference type="SAM" id="MobiDB-lite"/>
    </source>
</evidence>
<dbReference type="Pfam" id="PF07734">
    <property type="entry name" value="FBA_1"/>
    <property type="match status" value="1"/>
</dbReference>
<dbReference type="OMA" id="HATYLFR"/>
<dbReference type="InterPro" id="IPR036047">
    <property type="entry name" value="F-box-like_dom_sf"/>
</dbReference>
<dbReference type="NCBIfam" id="TIGR01640">
    <property type="entry name" value="F_box_assoc_1"/>
    <property type="match status" value="1"/>
</dbReference>
<dbReference type="STRING" id="71139.A0A059AKT5"/>
<feature type="compositionally biased region" description="Low complexity" evidence="1">
    <location>
        <begin position="13"/>
        <end position="27"/>
    </location>
</feature>
<dbReference type="InterPro" id="IPR050796">
    <property type="entry name" value="SCF_F-box_component"/>
</dbReference>
<feature type="domain" description="F-box" evidence="2">
    <location>
        <begin position="42"/>
        <end position="87"/>
    </location>
</feature>
<dbReference type="EMBL" id="KK198761">
    <property type="protein sequence ID" value="KCW54010.1"/>
    <property type="molecule type" value="Genomic_DNA"/>
</dbReference>
<dbReference type="InterPro" id="IPR001810">
    <property type="entry name" value="F-box_dom"/>
</dbReference>
<accession>A0A059AKT5</accession>
<dbReference type="PROSITE" id="PS50181">
    <property type="entry name" value="FBOX"/>
    <property type="match status" value="1"/>
</dbReference>
<dbReference type="Gene3D" id="1.20.1280.50">
    <property type="match status" value="1"/>
</dbReference>
<dbReference type="PANTHER" id="PTHR31672">
    <property type="entry name" value="BNACNNG10540D PROTEIN"/>
    <property type="match status" value="1"/>
</dbReference>
<dbReference type="InterPro" id="IPR017451">
    <property type="entry name" value="F-box-assoc_interact_dom"/>
</dbReference>
<evidence type="ECO:0000259" key="2">
    <source>
        <dbReference type="PROSITE" id="PS50181"/>
    </source>
</evidence>
<dbReference type="InterPro" id="IPR006527">
    <property type="entry name" value="F-box-assoc_dom_typ1"/>
</dbReference>
<dbReference type="AlphaFoldDB" id="A0A059AKT5"/>
<dbReference type="InParanoid" id="A0A059AKT5"/>
<reference evidence="3" key="1">
    <citation type="submission" date="2013-07" db="EMBL/GenBank/DDBJ databases">
        <title>The genome of Eucalyptus grandis.</title>
        <authorList>
            <person name="Schmutz J."/>
            <person name="Hayes R."/>
            <person name="Myburg A."/>
            <person name="Tuskan G."/>
            <person name="Grattapaglia D."/>
            <person name="Rokhsar D.S."/>
        </authorList>
    </citation>
    <scope>NUCLEOTIDE SEQUENCE</scope>
    <source>
        <tissue evidence="3">Leaf extractions</tissue>
    </source>
</reference>
<feature type="region of interest" description="Disordered" evidence="1">
    <location>
        <begin position="1"/>
        <end position="36"/>
    </location>
</feature>
<proteinExistence type="predicted"/>